<name>A0A4C1YAF1_EUMVA</name>
<evidence type="ECO:0000313" key="2">
    <source>
        <dbReference type="EMBL" id="GBP71872.1"/>
    </source>
</evidence>
<gene>
    <name evidence="2" type="ORF">EVAR_58929_1</name>
</gene>
<keyword evidence="3" id="KW-1185">Reference proteome</keyword>
<proteinExistence type="predicted"/>
<reference evidence="2 3" key="1">
    <citation type="journal article" date="2019" name="Commun. Biol.">
        <title>The bagworm genome reveals a unique fibroin gene that provides high tensile strength.</title>
        <authorList>
            <person name="Kono N."/>
            <person name="Nakamura H."/>
            <person name="Ohtoshi R."/>
            <person name="Tomita M."/>
            <person name="Numata K."/>
            <person name="Arakawa K."/>
        </authorList>
    </citation>
    <scope>NUCLEOTIDE SEQUENCE [LARGE SCALE GENOMIC DNA]</scope>
</reference>
<dbReference type="AlphaFoldDB" id="A0A4C1YAF1"/>
<protein>
    <submittedName>
        <fullName evidence="2">Uncharacterized protein</fullName>
    </submittedName>
</protein>
<organism evidence="2 3">
    <name type="scientific">Eumeta variegata</name>
    <name type="common">Bagworm moth</name>
    <name type="synonym">Eumeta japonica</name>
    <dbReference type="NCBI Taxonomy" id="151549"/>
    <lineage>
        <taxon>Eukaryota</taxon>
        <taxon>Metazoa</taxon>
        <taxon>Ecdysozoa</taxon>
        <taxon>Arthropoda</taxon>
        <taxon>Hexapoda</taxon>
        <taxon>Insecta</taxon>
        <taxon>Pterygota</taxon>
        <taxon>Neoptera</taxon>
        <taxon>Endopterygota</taxon>
        <taxon>Lepidoptera</taxon>
        <taxon>Glossata</taxon>
        <taxon>Ditrysia</taxon>
        <taxon>Tineoidea</taxon>
        <taxon>Psychidae</taxon>
        <taxon>Oiketicinae</taxon>
        <taxon>Eumeta</taxon>
    </lineage>
</organism>
<sequence length="136" mass="16337">MVGGRRAVTGKMRRRAKLIRGRFHSSSHGPGRRRRRDSKKSRLRRRGRARWRRRRLLGEKKLTRRYGRPRFDVLMKRMNQDRVPSFVCDVRHLEMLTYKARIPQRDVDIVFRRIVPASLQQKDTFDLLIQRSSLGS</sequence>
<dbReference type="EMBL" id="BGZK01001124">
    <property type="protein sequence ID" value="GBP71872.1"/>
    <property type="molecule type" value="Genomic_DNA"/>
</dbReference>
<comment type="caution">
    <text evidence="2">The sequence shown here is derived from an EMBL/GenBank/DDBJ whole genome shotgun (WGS) entry which is preliminary data.</text>
</comment>
<accession>A0A4C1YAF1</accession>
<feature type="region of interest" description="Disordered" evidence="1">
    <location>
        <begin position="1"/>
        <end position="50"/>
    </location>
</feature>
<evidence type="ECO:0000256" key="1">
    <source>
        <dbReference type="SAM" id="MobiDB-lite"/>
    </source>
</evidence>
<dbReference type="Proteomes" id="UP000299102">
    <property type="component" value="Unassembled WGS sequence"/>
</dbReference>
<evidence type="ECO:0000313" key="3">
    <source>
        <dbReference type="Proteomes" id="UP000299102"/>
    </source>
</evidence>
<feature type="compositionally biased region" description="Basic residues" evidence="1">
    <location>
        <begin position="11"/>
        <end position="50"/>
    </location>
</feature>